<keyword evidence="11" id="KW-1185">Reference proteome</keyword>
<keyword evidence="6" id="KW-0863">Zinc-finger</keyword>
<reference evidence="10" key="1">
    <citation type="journal article" date="2020" name="Fungal Divers.">
        <title>Resolving the Mortierellaceae phylogeny through synthesis of multi-gene phylogenetics and phylogenomics.</title>
        <authorList>
            <person name="Vandepol N."/>
            <person name="Liber J."/>
            <person name="Desiro A."/>
            <person name="Na H."/>
            <person name="Kennedy M."/>
            <person name="Barry K."/>
            <person name="Grigoriev I.V."/>
            <person name="Miller A.N."/>
            <person name="O'Donnell K."/>
            <person name="Stajich J.E."/>
            <person name="Bonito G."/>
        </authorList>
    </citation>
    <scope>NUCLEOTIDE SEQUENCE</scope>
    <source>
        <strain evidence="10">NRRL 2769</strain>
    </source>
</reference>
<proteinExistence type="inferred from homology"/>
<accession>A0A9P6T0R4</accession>
<evidence type="ECO:0000256" key="2">
    <source>
        <dbReference type="ARBA" id="ARBA00004556"/>
    </source>
</evidence>
<dbReference type="GO" id="GO:0048471">
    <property type="term" value="C:perinuclear region of cytoplasm"/>
    <property type="evidence" value="ECO:0007669"/>
    <property type="project" value="UniProtKB-SubCell"/>
</dbReference>
<dbReference type="InterPro" id="IPR036443">
    <property type="entry name" value="Znf_RanBP2_sf"/>
</dbReference>
<dbReference type="PANTHER" id="PTHR12710">
    <property type="entry name" value="NUCLEAR PROTEIN LOCALIZATION 4"/>
    <property type="match status" value="1"/>
</dbReference>
<evidence type="ECO:0000259" key="9">
    <source>
        <dbReference type="PROSITE" id="PS50249"/>
    </source>
</evidence>
<dbReference type="InterPro" id="IPR007716">
    <property type="entry name" value="NPL4_Zn-bd_put"/>
</dbReference>
<dbReference type="Gene3D" id="3.90.1140.10">
    <property type="entry name" value="Cyclic phosphodiesterase"/>
    <property type="match status" value="1"/>
</dbReference>
<dbReference type="Pfam" id="PF09749">
    <property type="entry name" value="HVSL"/>
    <property type="match status" value="1"/>
</dbReference>
<dbReference type="PROSITE" id="PS01358">
    <property type="entry name" value="ZF_RANBP2_1"/>
    <property type="match status" value="1"/>
</dbReference>
<sequence>MPLVEYGSSSEEEGGELSPKRDIKPENAPQTNRSSVKRASQTEAGPVSSKKAKATLPPLPSSLTELFKERERPPDNPERHQGRVRTRAHIDGSWPVHVYLSVKLSGDLFDIVSTLVKSARKTVPSTVSLLQSIETQKTPKAVPAEAKTAEDATELHISLTRPLYLQELHIGRFVSEVRDAFKNRKSFSNDEKTRSFLSLRIESLVAEMDVIVGRYSQPTFYSDPQFHASFAWAVGGDVLNEKTVESMEELDSELGHDLRHCSVTLVRVRSKEGTHRIEVNLTDDIIVLRNKIAQELKIIDPSTITISDQPTAGAMPMDSLSGKTLGELNVKHGDLLYIGFAEAAAQPVTEKSPPKVTQDTVDDYLDTQNGLIKRNKDPKFCKHAANGMCDYCMPLEPYDPAYLEEHKIKSMSFHSYLRKLGAHEKKQGTSYITLPSLEEPSYKVKTNCNSGHPPWPASICTKCQPSAITLQRQPFRLVDHVEFSSASIIDNFINYWRSTGLQRFGYMYGRYEPYPEVPLGIKAVVEAIYEPPQEGDSEGLKLEDPIEGEKRADEMASACGLQRVGMIYTDLTDDGSGKGTVLCKRHIDSYFFSSQECQFAAVMQQKYPNPTKYSSTGSFGSKFVTCVIGGNIEGNIDVSSYQVSNTCVGMVDADIVEPSVEPGIMRVKEPSAERYIPDVFFKYKNEYNLVVQKDAKPSFPVEYLLVNVTHGFPVNPAPMFTSSKDFPIENRGAIFSQDAGALYRYIESGNLVDIASNYHFLLFTRSMGILNDADEMTLLVRIALLKKEEDANALVQTPGWQTLLTVLKESAGSSRGGQGSSSGGAGGSAGASATAPWTCRHCTYLNTNGDENCEMCGLPMG</sequence>
<dbReference type="Pfam" id="PF05021">
    <property type="entry name" value="NPL4"/>
    <property type="match status" value="1"/>
</dbReference>
<dbReference type="Pfam" id="PF05020">
    <property type="entry name" value="zf-NPL4"/>
    <property type="match status" value="1"/>
</dbReference>
<feature type="compositionally biased region" description="Polar residues" evidence="8">
    <location>
        <begin position="28"/>
        <end position="43"/>
    </location>
</feature>
<evidence type="ECO:0000256" key="7">
    <source>
        <dbReference type="ARBA" id="ARBA00022833"/>
    </source>
</evidence>
<protein>
    <recommendedName>
        <fullName evidence="4">Nuclear protein localization protein 4</fullName>
    </recommendedName>
</protein>
<dbReference type="InterPro" id="IPR007717">
    <property type="entry name" value="NPL4_C"/>
</dbReference>
<gene>
    <name evidence="10" type="primary">NPL4</name>
    <name evidence="10" type="ORF">BGZ80_009075</name>
</gene>
<dbReference type="GO" id="GO:0043130">
    <property type="term" value="F:ubiquitin binding"/>
    <property type="evidence" value="ECO:0007669"/>
    <property type="project" value="TreeGrafter"/>
</dbReference>
<keyword evidence="5" id="KW-0479">Metal-binding</keyword>
<dbReference type="EMBL" id="JAAAID010000517">
    <property type="protein sequence ID" value="KAG0016618.1"/>
    <property type="molecule type" value="Genomic_DNA"/>
</dbReference>
<dbReference type="SUPFAM" id="SSF54236">
    <property type="entry name" value="Ubiquitin-like"/>
    <property type="match status" value="1"/>
</dbReference>
<feature type="region of interest" description="Disordered" evidence="8">
    <location>
        <begin position="1"/>
        <end position="84"/>
    </location>
</feature>
<name>A0A9P6T0R4_9FUNG</name>
<comment type="caution">
    <text evidence="10">The sequence shown here is derived from an EMBL/GenBank/DDBJ whole genome shotgun (WGS) entry which is preliminary data.</text>
</comment>
<dbReference type="GO" id="GO:0031625">
    <property type="term" value="F:ubiquitin protein ligase binding"/>
    <property type="evidence" value="ECO:0007669"/>
    <property type="project" value="TreeGrafter"/>
</dbReference>
<dbReference type="InterPro" id="IPR027521">
    <property type="entry name" value="Usb1"/>
</dbReference>
<organism evidence="10 11">
    <name type="scientific">Entomortierella chlamydospora</name>
    <dbReference type="NCBI Taxonomy" id="101097"/>
    <lineage>
        <taxon>Eukaryota</taxon>
        <taxon>Fungi</taxon>
        <taxon>Fungi incertae sedis</taxon>
        <taxon>Mucoromycota</taxon>
        <taxon>Mortierellomycotina</taxon>
        <taxon>Mortierellomycetes</taxon>
        <taxon>Mortierellales</taxon>
        <taxon>Mortierellaceae</taxon>
        <taxon>Entomortierella</taxon>
    </lineage>
</organism>
<dbReference type="Proteomes" id="UP000703661">
    <property type="component" value="Unassembled WGS sequence"/>
</dbReference>
<dbReference type="CDD" id="cd08061">
    <property type="entry name" value="MPN_NPL4"/>
    <property type="match status" value="1"/>
</dbReference>
<dbReference type="SUPFAM" id="SSF90209">
    <property type="entry name" value="Ran binding protein zinc finger-like"/>
    <property type="match status" value="1"/>
</dbReference>
<dbReference type="GO" id="GO:0004518">
    <property type="term" value="F:nuclease activity"/>
    <property type="evidence" value="ECO:0007669"/>
    <property type="project" value="InterPro"/>
</dbReference>
<comment type="subcellular location">
    <subcellularLocation>
        <location evidence="2">Cytoplasm</location>
        <location evidence="2">Perinuclear region</location>
    </subcellularLocation>
    <subcellularLocation>
        <location evidence="1">Nucleus membrane</location>
        <topology evidence="1">Peripheral membrane protein</topology>
        <orientation evidence="1">Cytoplasmic side</orientation>
    </subcellularLocation>
</comment>
<dbReference type="InterPro" id="IPR037518">
    <property type="entry name" value="MPN"/>
</dbReference>
<evidence type="ECO:0000256" key="3">
    <source>
        <dbReference type="ARBA" id="ARBA00011025"/>
    </source>
</evidence>
<evidence type="ECO:0000256" key="6">
    <source>
        <dbReference type="ARBA" id="ARBA00022771"/>
    </source>
</evidence>
<dbReference type="PANTHER" id="PTHR12710:SF0">
    <property type="entry name" value="NUCLEAR PROTEIN LOCALIZATION PROTEIN 4 HOMOLOG"/>
    <property type="match status" value="1"/>
</dbReference>
<dbReference type="InterPro" id="IPR016563">
    <property type="entry name" value="Npl4"/>
</dbReference>
<dbReference type="SMART" id="SM00547">
    <property type="entry name" value="ZnF_RBZ"/>
    <property type="match status" value="1"/>
</dbReference>
<keyword evidence="7" id="KW-0862">Zinc</keyword>
<dbReference type="InterPro" id="IPR029071">
    <property type="entry name" value="Ubiquitin-like_domsf"/>
</dbReference>
<evidence type="ECO:0000256" key="8">
    <source>
        <dbReference type="SAM" id="MobiDB-lite"/>
    </source>
</evidence>
<dbReference type="GO" id="GO:0008270">
    <property type="term" value="F:zinc ion binding"/>
    <property type="evidence" value="ECO:0007669"/>
    <property type="project" value="UniProtKB-KW"/>
</dbReference>
<dbReference type="AlphaFoldDB" id="A0A9P6T0R4"/>
<dbReference type="GO" id="GO:0006511">
    <property type="term" value="P:ubiquitin-dependent protein catabolic process"/>
    <property type="evidence" value="ECO:0007669"/>
    <property type="project" value="InterPro"/>
</dbReference>
<feature type="compositionally biased region" description="Basic and acidic residues" evidence="8">
    <location>
        <begin position="66"/>
        <end position="81"/>
    </location>
</feature>
<dbReference type="InterPro" id="IPR001876">
    <property type="entry name" value="Znf_RanBP2"/>
</dbReference>
<dbReference type="GO" id="GO:0034477">
    <property type="term" value="P:U6 snRNA 3'-end processing"/>
    <property type="evidence" value="ECO:0007669"/>
    <property type="project" value="InterPro"/>
</dbReference>
<evidence type="ECO:0000256" key="5">
    <source>
        <dbReference type="ARBA" id="ARBA00022723"/>
    </source>
</evidence>
<evidence type="ECO:0000256" key="1">
    <source>
        <dbReference type="ARBA" id="ARBA00004335"/>
    </source>
</evidence>
<comment type="similarity">
    <text evidence="3">Belongs to the NPL4 family.</text>
</comment>
<evidence type="ECO:0000313" key="11">
    <source>
        <dbReference type="Proteomes" id="UP000703661"/>
    </source>
</evidence>
<feature type="domain" description="MPN" evidence="9">
    <location>
        <begin position="481"/>
        <end position="619"/>
    </location>
</feature>
<dbReference type="GO" id="GO:0031965">
    <property type="term" value="C:nuclear membrane"/>
    <property type="evidence" value="ECO:0007669"/>
    <property type="project" value="UniProtKB-SubCell"/>
</dbReference>
<dbReference type="PROSITE" id="PS50249">
    <property type="entry name" value="MPN"/>
    <property type="match status" value="1"/>
</dbReference>
<evidence type="ECO:0000256" key="4">
    <source>
        <dbReference type="ARBA" id="ARBA00019709"/>
    </source>
</evidence>
<evidence type="ECO:0000313" key="10">
    <source>
        <dbReference type="EMBL" id="KAG0016618.1"/>
    </source>
</evidence>